<gene>
    <name evidence="1" type="ORF">FF38_11992</name>
</gene>
<proteinExistence type="predicted"/>
<protein>
    <submittedName>
        <fullName evidence="1">Uncharacterized protein</fullName>
    </submittedName>
</protein>
<dbReference type="EMBL" id="JRES01000502">
    <property type="protein sequence ID" value="KNC30577.1"/>
    <property type="molecule type" value="Genomic_DNA"/>
</dbReference>
<keyword evidence="2" id="KW-1185">Reference proteome</keyword>
<evidence type="ECO:0000313" key="1">
    <source>
        <dbReference type="EMBL" id="KNC30577.1"/>
    </source>
</evidence>
<reference evidence="1 2" key="1">
    <citation type="journal article" date="2015" name="Nat. Commun.">
        <title>Lucilia cuprina genome unlocks parasitic fly biology to underpin future interventions.</title>
        <authorList>
            <person name="Anstead C.A."/>
            <person name="Korhonen P.K."/>
            <person name="Young N.D."/>
            <person name="Hall R.S."/>
            <person name="Jex A.R."/>
            <person name="Murali S.C."/>
            <person name="Hughes D.S."/>
            <person name="Lee S.F."/>
            <person name="Perry T."/>
            <person name="Stroehlein A.J."/>
            <person name="Ansell B.R."/>
            <person name="Breugelmans B."/>
            <person name="Hofmann A."/>
            <person name="Qu J."/>
            <person name="Dugan S."/>
            <person name="Lee S.L."/>
            <person name="Chao H."/>
            <person name="Dinh H."/>
            <person name="Han Y."/>
            <person name="Doddapaneni H.V."/>
            <person name="Worley K.C."/>
            <person name="Muzny D.M."/>
            <person name="Ioannidis P."/>
            <person name="Waterhouse R.M."/>
            <person name="Zdobnov E.M."/>
            <person name="James P.J."/>
            <person name="Bagnall N.H."/>
            <person name="Kotze A.C."/>
            <person name="Gibbs R.A."/>
            <person name="Richards S."/>
            <person name="Batterham P."/>
            <person name="Gasser R.B."/>
        </authorList>
    </citation>
    <scope>NUCLEOTIDE SEQUENCE [LARGE SCALE GENOMIC DNA]</scope>
    <source>
        <strain evidence="1 2">LS</strain>
        <tissue evidence="1">Full body</tissue>
    </source>
</reference>
<evidence type="ECO:0000313" key="2">
    <source>
        <dbReference type="Proteomes" id="UP000037069"/>
    </source>
</evidence>
<organism evidence="1 2">
    <name type="scientific">Lucilia cuprina</name>
    <name type="common">Green bottle fly</name>
    <name type="synonym">Australian sheep blowfly</name>
    <dbReference type="NCBI Taxonomy" id="7375"/>
    <lineage>
        <taxon>Eukaryota</taxon>
        <taxon>Metazoa</taxon>
        <taxon>Ecdysozoa</taxon>
        <taxon>Arthropoda</taxon>
        <taxon>Hexapoda</taxon>
        <taxon>Insecta</taxon>
        <taxon>Pterygota</taxon>
        <taxon>Neoptera</taxon>
        <taxon>Endopterygota</taxon>
        <taxon>Diptera</taxon>
        <taxon>Brachycera</taxon>
        <taxon>Muscomorpha</taxon>
        <taxon>Oestroidea</taxon>
        <taxon>Calliphoridae</taxon>
        <taxon>Luciliinae</taxon>
        <taxon>Lucilia</taxon>
    </lineage>
</organism>
<name>A0A0L0CEE6_LUCCU</name>
<accession>A0A0L0CEE6</accession>
<dbReference type="AlphaFoldDB" id="A0A0L0CEE6"/>
<sequence length="168" mass="18688">MVMERKSLIVCYLKIQKIPLMKPIMSPRLQPATSLSSSWNPLPSHFSLRLCNLGQWHKICSTVFSSSSSSHNLQKSCVLPTPLPLKAPIEQCSLITPSKILILFLSSPNNILVAFGFNFRIVWKLYLDIISRKTSSKSEPYRANSSAISLPCMSQCPGTQHSQPNSLG</sequence>
<dbReference type="Proteomes" id="UP000037069">
    <property type="component" value="Unassembled WGS sequence"/>
</dbReference>
<comment type="caution">
    <text evidence="1">The sequence shown here is derived from an EMBL/GenBank/DDBJ whole genome shotgun (WGS) entry which is preliminary data.</text>
</comment>